<keyword evidence="9" id="KW-1185">Reference proteome</keyword>
<keyword evidence="4" id="KW-0408">Iron</keyword>
<keyword evidence="5" id="KW-0411">Iron-sulfur</keyword>
<dbReference type="NCBIfam" id="NF033640">
    <property type="entry name" value="N_Twi_rSAM"/>
    <property type="match status" value="1"/>
</dbReference>
<evidence type="ECO:0000313" key="9">
    <source>
        <dbReference type="Proteomes" id="UP001300692"/>
    </source>
</evidence>
<dbReference type="CDD" id="cd21109">
    <property type="entry name" value="SPASM"/>
    <property type="match status" value="1"/>
</dbReference>
<dbReference type="EMBL" id="JAOYOD010000001">
    <property type="protein sequence ID" value="MCV9385784.1"/>
    <property type="molecule type" value="Genomic_DNA"/>
</dbReference>
<evidence type="ECO:0000256" key="6">
    <source>
        <dbReference type="ARBA" id="ARBA00023601"/>
    </source>
</evidence>
<evidence type="ECO:0000313" key="8">
    <source>
        <dbReference type="EMBL" id="MCV9385784.1"/>
    </source>
</evidence>
<proteinExistence type="inferred from homology"/>
<dbReference type="Gene3D" id="3.20.20.70">
    <property type="entry name" value="Aldolase class I"/>
    <property type="match status" value="2"/>
</dbReference>
<dbReference type="Pfam" id="PF13186">
    <property type="entry name" value="SPASM"/>
    <property type="match status" value="1"/>
</dbReference>
<name>A0ABT3CQ63_9BACT</name>
<organism evidence="8 9">
    <name type="scientific">Reichenbachiella ulvae</name>
    <dbReference type="NCBI Taxonomy" id="2980104"/>
    <lineage>
        <taxon>Bacteria</taxon>
        <taxon>Pseudomonadati</taxon>
        <taxon>Bacteroidota</taxon>
        <taxon>Cytophagia</taxon>
        <taxon>Cytophagales</taxon>
        <taxon>Reichenbachiellaceae</taxon>
        <taxon>Reichenbachiella</taxon>
    </lineage>
</organism>
<sequence>MGYQYSDQKFCPMPWLHLHVDTQGLIKACCSTSVTFGNLNKDSVSEIWQSKSINDFRQQVIKSGVDKRCAACLNREASGKSSMRTETLARYPDLSQSILDNEGKVDTKPVYLDLRFSNLCNLRCRTCWHGASSSWFKEAKALKNTAADQAIIRATENNSEIIQGVLQLAEEVEEVYFAGGEPLMMEEHYQLLDLLCQSGQQPLLRYNTNLSILKLKNQHVLEFWKEFKKVQLSVSVDEIEERGEYVRKGLKWEVLVDNMRQIKKECPHVKLEIAPTVSVFNVGRLGLLHRYFVEKELISVNDIYLNMLDRPFYYNIVNLSDREKQSATSEIRAHLDWLRENQANEIMMNEFESIISYMNSRTASEKQMNKRVEADALLDKIRGEKFPLIE</sequence>
<dbReference type="PANTHER" id="PTHR43273">
    <property type="entry name" value="ANAEROBIC SULFATASE-MATURATING ENZYME HOMOLOG ASLB-RELATED"/>
    <property type="match status" value="1"/>
</dbReference>
<dbReference type="CDD" id="cd01335">
    <property type="entry name" value="Radical_SAM"/>
    <property type="match status" value="1"/>
</dbReference>
<dbReference type="Proteomes" id="UP001300692">
    <property type="component" value="Unassembled WGS sequence"/>
</dbReference>
<dbReference type="InterPro" id="IPR058240">
    <property type="entry name" value="rSAM_sf"/>
</dbReference>
<dbReference type="InterPro" id="IPR023885">
    <property type="entry name" value="4Fe4S-binding_SPASM_dom"/>
</dbReference>
<comment type="similarity">
    <text evidence="6">Belongs to the radical SAM superfamily. Anaerobic sulfatase-maturating enzyme family.</text>
</comment>
<evidence type="ECO:0000256" key="1">
    <source>
        <dbReference type="ARBA" id="ARBA00001966"/>
    </source>
</evidence>
<dbReference type="Pfam" id="PF04055">
    <property type="entry name" value="Radical_SAM"/>
    <property type="match status" value="1"/>
</dbReference>
<dbReference type="InterPro" id="IPR013785">
    <property type="entry name" value="Aldolase_TIM"/>
</dbReference>
<accession>A0ABT3CQ63</accession>
<dbReference type="InterPro" id="IPR023867">
    <property type="entry name" value="Sulphatase_maturase_rSAM"/>
</dbReference>
<evidence type="ECO:0000259" key="7">
    <source>
        <dbReference type="PROSITE" id="PS51918"/>
    </source>
</evidence>
<evidence type="ECO:0000256" key="4">
    <source>
        <dbReference type="ARBA" id="ARBA00023004"/>
    </source>
</evidence>
<dbReference type="SUPFAM" id="SSF102114">
    <property type="entry name" value="Radical SAM enzymes"/>
    <property type="match status" value="2"/>
</dbReference>
<evidence type="ECO:0000256" key="5">
    <source>
        <dbReference type="ARBA" id="ARBA00023014"/>
    </source>
</evidence>
<dbReference type="SFLD" id="SFLDS00029">
    <property type="entry name" value="Radical_SAM"/>
    <property type="match status" value="1"/>
</dbReference>
<dbReference type="InterPro" id="IPR007197">
    <property type="entry name" value="rSAM"/>
</dbReference>
<comment type="cofactor">
    <cofactor evidence="1">
        <name>[4Fe-4S] cluster</name>
        <dbReference type="ChEBI" id="CHEBI:49883"/>
    </cofactor>
</comment>
<keyword evidence="3" id="KW-0479">Metal-binding</keyword>
<keyword evidence="2" id="KW-0949">S-adenosyl-L-methionine</keyword>
<dbReference type="PANTHER" id="PTHR43273:SF3">
    <property type="entry name" value="ANAEROBIC SULFATASE-MATURATING ENZYME HOMOLOG ASLB-RELATED"/>
    <property type="match status" value="1"/>
</dbReference>
<dbReference type="RefSeq" id="WP_264136567.1">
    <property type="nucleotide sequence ID" value="NZ_JAOYOD010000001.1"/>
</dbReference>
<protein>
    <submittedName>
        <fullName evidence="8">Twitch domain-containing radical SAM protein</fullName>
    </submittedName>
</protein>
<reference evidence="8 9" key="1">
    <citation type="submission" date="2022-10" db="EMBL/GenBank/DDBJ databases">
        <title>Comparative genomics and taxonomic characterization of three novel marine species of genus Reichenbachiella exhibiting antioxidant and polysaccharide degradation activities.</title>
        <authorList>
            <person name="Muhammad N."/>
            <person name="Lee Y.-J."/>
            <person name="Ko J."/>
            <person name="Kim S.-G."/>
        </authorList>
    </citation>
    <scope>NUCLEOTIDE SEQUENCE [LARGE SCALE GENOMIC DNA]</scope>
    <source>
        <strain evidence="8 9">ABR2-5</strain>
    </source>
</reference>
<gene>
    <name evidence="8" type="ORF">N7U62_03875</name>
</gene>
<evidence type="ECO:0000256" key="3">
    <source>
        <dbReference type="ARBA" id="ARBA00022723"/>
    </source>
</evidence>
<dbReference type="PROSITE" id="PS51918">
    <property type="entry name" value="RADICAL_SAM"/>
    <property type="match status" value="1"/>
</dbReference>
<feature type="domain" description="Radical SAM core" evidence="7">
    <location>
        <begin position="106"/>
        <end position="361"/>
    </location>
</feature>
<comment type="caution">
    <text evidence="8">The sequence shown here is derived from an EMBL/GenBank/DDBJ whole genome shotgun (WGS) entry which is preliminary data.</text>
</comment>
<evidence type="ECO:0000256" key="2">
    <source>
        <dbReference type="ARBA" id="ARBA00022691"/>
    </source>
</evidence>